<name>A0A2I0QRH0_9BACI</name>
<feature type="transmembrane region" description="Helical" evidence="2">
    <location>
        <begin position="12"/>
        <end position="35"/>
    </location>
</feature>
<evidence type="ECO:0000256" key="2">
    <source>
        <dbReference type="SAM" id="Phobius"/>
    </source>
</evidence>
<keyword evidence="2" id="KW-1133">Transmembrane helix</keyword>
<proteinExistence type="predicted"/>
<sequence length="408" mass="44966">MRNRVHNQQGAALVVVLMTIALIMIFTTVMMNSILSSAKQNQIIESNYRSTHLAEMGARYIHHNILIYVKENDYDHPQDLSNMQQFVENKISSVTVDENHEDRTFELIGDISSEDNGDSIRILYTVAGHDGDFTEELNITLSLDLGDGSVGSSDEWDEVSETFPDPPENPDHTFDEQQDWSKKDCPTDENGSYYLDQGGTVDKCDMTTGDFYSNGDLVIEGNDKSSLTINGTGVFQGVGINNKTNLQINGNAFINAKLTSQNNPNSQYLSCGSSRFKGGIDYRGEFSVKMYMISDGFARFESNPALIGEDAVFKQGLELKNTYVRTGGDLTIHISESVDDFLNGVNLYVGGDLTLIEHNDNTTINPNHSNVTYITEAQYPEFPACEGVEIPSSGGGSDPSADLVDGQY</sequence>
<reference evidence="3 4" key="1">
    <citation type="submission" date="2017-06" db="EMBL/GenBank/DDBJ databases">
        <title>the draft geome sequence of Illustriluteabacillus marina B3227.</title>
        <authorList>
            <person name="He R.-H."/>
            <person name="Du Z.-J."/>
        </authorList>
    </citation>
    <scope>NUCLEOTIDE SEQUENCE [LARGE SCALE GENOMIC DNA]</scope>
    <source>
        <strain evidence="3 4">B3227</strain>
    </source>
</reference>
<feature type="region of interest" description="Disordered" evidence="1">
    <location>
        <begin position="150"/>
        <end position="188"/>
    </location>
</feature>
<keyword evidence="4" id="KW-1185">Reference proteome</keyword>
<evidence type="ECO:0008006" key="5">
    <source>
        <dbReference type="Google" id="ProtNLM"/>
    </source>
</evidence>
<dbReference type="Proteomes" id="UP000243524">
    <property type="component" value="Unassembled WGS sequence"/>
</dbReference>
<gene>
    <name evidence="3" type="ORF">CEY16_14115</name>
</gene>
<feature type="region of interest" description="Disordered" evidence="1">
    <location>
        <begin position="389"/>
        <end position="408"/>
    </location>
</feature>
<evidence type="ECO:0000256" key="1">
    <source>
        <dbReference type="SAM" id="MobiDB-lite"/>
    </source>
</evidence>
<dbReference type="RefSeq" id="WP_101332687.1">
    <property type="nucleotide sequence ID" value="NZ_PJNH01000004.1"/>
</dbReference>
<feature type="compositionally biased region" description="Basic and acidic residues" evidence="1">
    <location>
        <begin position="169"/>
        <end position="186"/>
    </location>
</feature>
<accession>A0A2I0QRH0</accession>
<evidence type="ECO:0000313" key="4">
    <source>
        <dbReference type="Proteomes" id="UP000243524"/>
    </source>
</evidence>
<keyword evidence="2" id="KW-0472">Membrane</keyword>
<dbReference type="OrthoDB" id="2965930at2"/>
<keyword evidence="2" id="KW-0812">Transmembrane</keyword>
<dbReference type="EMBL" id="PJNH01000004">
    <property type="protein sequence ID" value="PKR76937.1"/>
    <property type="molecule type" value="Genomic_DNA"/>
</dbReference>
<evidence type="ECO:0000313" key="3">
    <source>
        <dbReference type="EMBL" id="PKR76937.1"/>
    </source>
</evidence>
<protein>
    <recommendedName>
        <fullName evidence="5">Type 4 fimbrial biogenesis protein PilX N-terminal domain-containing protein</fullName>
    </recommendedName>
</protein>
<organism evidence="3 4">
    <name type="scientific">Halalkalibacillus sediminis</name>
    <dbReference type="NCBI Taxonomy" id="2018042"/>
    <lineage>
        <taxon>Bacteria</taxon>
        <taxon>Bacillati</taxon>
        <taxon>Bacillota</taxon>
        <taxon>Bacilli</taxon>
        <taxon>Bacillales</taxon>
        <taxon>Bacillaceae</taxon>
        <taxon>Halalkalibacillus</taxon>
    </lineage>
</organism>
<comment type="caution">
    <text evidence="3">The sequence shown here is derived from an EMBL/GenBank/DDBJ whole genome shotgun (WGS) entry which is preliminary data.</text>
</comment>
<dbReference type="AlphaFoldDB" id="A0A2I0QRH0"/>